<feature type="compositionally biased region" description="Low complexity" evidence="11">
    <location>
        <begin position="597"/>
        <end position="617"/>
    </location>
</feature>
<dbReference type="STRING" id="1823756.A4H34_02130"/>
<comment type="catalytic activity">
    <reaction evidence="9">
        <text>L-seryl-[protein] + ATP = O-phospho-L-seryl-[protein] + ADP + H(+)</text>
        <dbReference type="Rhea" id="RHEA:17989"/>
        <dbReference type="Rhea" id="RHEA-COMP:9863"/>
        <dbReference type="Rhea" id="RHEA-COMP:11604"/>
        <dbReference type="ChEBI" id="CHEBI:15378"/>
        <dbReference type="ChEBI" id="CHEBI:29999"/>
        <dbReference type="ChEBI" id="CHEBI:30616"/>
        <dbReference type="ChEBI" id="CHEBI:83421"/>
        <dbReference type="ChEBI" id="CHEBI:456216"/>
        <dbReference type="EC" id="2.7.11.1"/>
    </reaction>
</comment>
<evidence type="ECO:0000256" key="11">
    <source>
        <dbReference type="SAM" id="MobiDB-lite"/>
    </source>
</evidence>
<feature type="domain" description="Protein kinase" evidence="13">
    <location>
        <begin position="12"/>
        <end position="280"/>
    </location>
</feature>
<evidence type="ECO:0000256" key="2">
    <source>
        <dbReference type="ARBA" id="ARBA00022527"/>
    </source>
</evidence>
<dbReference type="Pfam" id="PF03793">
    <property type="entry name" value="PASTA"/>
    <property type="match status" value="3"/>
</dbReference>
<feature type="compositionally biased region" description="Low complexity" evidence="11">
    <location>
        <begin position="489"/>
        <end position="505"/>
    </location>
</feature>
<dbReference type="NCBIfam" id="NF033483">
    <property type="entry name" value="PknB_PASTA_kin"/>
    <property type="match status" value="1"/>
</dbReference>
<dbReference type="InterPro" id="IPR017441">
    <property type="entry name" value="Protein_kinase_ATP_BS"/>
</dbReference>
<evidence type="ECO:0000313" key="16">
    <source>
        <dbReference type="Proteomes" id="UP000078368"/>
    </source>
</evidence>
<reference evidence="15 16" key="1">
    <citation type="submission" date="2016-04" db="EMBL/GenBank/DDBJ databases">
        <title>Peptidophaga gingivicola gen. nov., sp. nov., isolated from human subgingival plaque.</title>
        <authorList>
            <person name="Beall C.J."/>
            <person name="Mokrzan E.M."/>
            <person name="Griffen A.L."/>
            <person name="Leys E.J."/>
        </authorList>
    </citation>
    <scope>NUCLEOTIDE SEQUENCE [LARGE SCALE GENOMIC DNA]</scope>
    <source>
        <strain evidence="15 16">BA112</strain>
    </source>
</reference>
<evidence type="ECO:0000259" key="13">
    <source>
        <dbReference type="PROSITE" id="PS50011"/>
    </source>
</evidence>
<keyword evidence="2 15" id="KW-0723">Serine/threonine-protein kinase</keyword>
<dbReference type="EC" id="2.7.11.1" evidence="1"/>
<dbReference type="GO" id="GO:0005524">
    <property type="term" value="F:ATP binding"/>
    <property type="evidence" value="ECO:0007669"/>
    <property type="project" value="UniProtKB-UniRule"/>
</dbReference>
<dbReference type="Pfam" id="PF00069">
    <property type="entry name" value="Pkinase"/>
    <property type="match status" value="1"/>
</dbReference>
<dbReference type="SMART" id="SM00740">
    <property type="entry name" value="PASTA"/>
    <property type="match status" value="3"/>
</dbReference>
<dbReference type="InterPro" id="IPR005543">
    <property type="entry name" value="PASTA_dom"/>
</dbReference>
<keyword evidence="5 10" id="KW-0547">Nucleotide-binding</keyword>
<dbReference type="Gene3D" id="1.10.510.10">
    <property type="entry name" value="Transferase(Phosphotransferase) domain 1"/>
    <property type="match status" value="1"/>
</dbReference>
<dbReference type="CDD" id="cd14014">
    <property type="entry name" value="STKc_PknB_like"/>
    <property type="match status" value="1"/>
</dbReference>
<dbReference type="PROSITE" id="PS00108">
    <property type="entry name" value="PROTEIN_KINASE_ST"/>
    <property type="match status" value="1"/>
</dbReference>
<dbReference type="PANTHER" id="PTHR43289">
    <property type="entry name" value="MITOGEN-ACTIVATED PROTEIN KINASE KINASE KINASE 20-RELATED"/>
    <property type="match status" value="1"/>
</dbReference>
<dbReference type="Gene3D" id="3.30.10.20">
    <property type="match status" value="3"/>
</dbReference>
<dbReference type="InterPro" id="IPR011009">
    <property type="entry name" value="Kinase-like_dom_sf"/>
</dbReference>
<feature type="binding site" evidence="10">
    <location>
        <position position="41"/>
    </location>
    <ligand>
        <name>ATP</name>
        <dbReference type="ChEBI" id="CHEBI:30616"/>
    </ligand>
</feature>
<dbReference type="SMART" id="SM00220">
    <property type="entry name" value="S_TKc"/>
    <property type="match status" value="1"/>
</dbReference>
<dbReference type="EMBL" id="LVZK01000001">
    <property type="protein sequence ID" value="OAP85998.1"/>
    <property type="molecule type" value="Genomic_DNA"/>
</dbReference>
<organism evidence="15 16">
    <name type="scientific">Peptidiphaga gingivicola</name>
    <dbReference type="NCBI Taxonomy" id="2741497"/>
    <lineage>
        <taxon>Bacteria</taxon>
        <taxon>Bacillati</taxon>
        <taxon>Actinomycetota</taxon>
        <taxon>Actinomycetes</taxon>
        <taxon>Actinomycetales</taxon>
        <taxon>Actinomycetaceae</taxon>
        <taxon>Peptidiphaga</taxon>
    </lineage>
</organism>
<gene>
    <name evidence="15" type="ORF">A4H34_02130</name>
</gene>
<comment type="caution">
    <text evidence="15">The sequence shown here is derived from an EMBL/GenBank/DDBJ whole genome shotgun (WGS) entry which is preliminary data.</text>
</comment>
<accession>A0A179B2T0</accession>
<evidence type="ECO:0000256" key="7">
    <source>
        <dbReference type="ARBA" id="ARBA00022840"/>
    </source>
</evidence>
<evidence type="ECO:0000313" key="15">
    <source>
        <dbReference type="EMBL" id="OAP85998.1"/>
    </source>
</evidence>
<feature type="region of interest" description="Disordered" evidence="11">
    <location>
        <begin position="326"/>
        <end position="346"/>
    </location>
</feature>
<evidence type="ECO:0000256" key="4">
    <source>
        <dbReference type="ARBA" id="ARBA00022737"/>
    </source>
</evidence>
<evidence type="ECO:0000256" key="8">
    <source>
        <dbReference type="ARBA" id="ARBA00047899"/>
    </source>
</evidence>
<evidence type="ECO:0000256" key="3">
    <source>
        <dbReference type="ARBA" id="ARBA00022679"/>
    </source>
</evidence>
<protein>
    <recommendedName>
        <fullName evidence="1">non-specific serine/threonine protein kinase</fullName>
        <ecNumber evidence="1">2.7.11.1</ecNumber>
    </recommendedName>
</protein>
<dbReference type="Gene3D" id="3.30.200.20">
    <property type="entry name" value="Phosphorylase Kinase, domain 1"/>
    <property type="match status" value="1"/>
</dbReference>
<feature type="region of interest" description="Disordered" evidence="11">
    <location>
        <begin position="585"/>
        <end position="633"/>
    </location>
</feature>
<dbReference type="PANTHER" id="PTHR43289:SF6">
    <property type="entry name" value="SERINE_THREONINE-PROTEIN KINASE NEKL-3"/>
    <property type="match status" value="1"/>
</dbReference>
<evidence type="ECO:0000256" key="6">
    <source>
        <dbReference type="ARBA" id="ARBA00022777"/>
    </source>
</evidence>
<keyword evidence="12" id="KW-0812">Transmembrane</keyword>
<sequence length="633" mass="66293">MTDIPRILGSRYEIGDLIGRGGMAQVHLGYDTRLSRTVAIKILRTDLAADPLFLARFRREAQSAAALNHPSIVAVYDTGESPVTTATGHEISLPYIVMEYVKGRTVASLLTTGEPVPIAEAVQVVTGVLSALEYSHHEGIIHRDIKPGNVMLTPDGKVKVMDFGIARAIADSAATMTQTNSVVGTAQYLSPEQARGEVVDARSDLYSTGCLLYELLTGKPPFTGDSAVAVAYQHVSEAPKPASEMFPDIPDTIDRVVMKSLAKNRDERYQSAAEFRSDLLSAARGEGVNAPAVTAAMKTVPMPVNPPTPATQATTALPRTATSAPVISPTQTGVQPTVGSGGTNNSRRNRQMMWIAGVLLAMAAIIGLYALFSGDSPDPKPTNSASADSTDKVTVPKLTGMTEKQVRKALEDEGLVFVKGSDQASDTVKAGQFVTSSPSPGSTVSKGQKVTVHFSSGNSEITVPDVTGVSLDQAKRKLDKAGLKVGRVTNSSGNSATSGTVVSTSPEAGESVEEGSAVDIKVSGGSDSDVPNVSNLSAEDAQKKLENAGYKVNVTYVPVYSEAEDGKVIGKKVDGAGNVTLQVGKYTTNIQQPTESPTRNNPTTPVPTESPTHNNPTTAPPTEVPTPAPTPTG</sequence>
<comment type="catalytic activity">
    <reaction evidence="8">
        <text>L-threonyl-[protein] + ATP = O-phospho-L-threonyl-[protein] + ADP + H(+)</text>
        <dbReference type="Rhea" id="RHEA:46608"/>
        <dbReference type="Rhea" id="RHEA-COMP:11060"/>
        <dbReference type="Rhea" id="RHEA-COMP:11605"/>
        <dbReference type="ChEBI" id="CHEBI:15378"/>
        <dbReference type="ChEBI" id="CHEBI:30013"/>
        <dbReference type="ChEBI" id="CHEBI:30616"/>
        <dbReference type="ChEBI" id="CHEBI:61977"/>
        <dbReference type="ChEBI" id="CHEBI:456216"/>
        <dbReference type="EC" id="2.7.11.1"/>
    </reaction>
</comment>
<feature type="region of interest" description="Disordered" evidence="11">
    <location>
        <begin position="489"/>
        <end position="515"/>
    </location>
</feature>
<dbReference type="PROSITE" id="PS50011">
    <property type="entry name" value="PROTEIN_KINASE_DOM"/>
    <property type="match status" value="1"/>
</dbReference>
<evidence type="ECO:0000256" key="10">
    <source>
        <dbReference type="PROSITE-ProRule" id="PRU10141"/>
    </source>
</evidence>
<feature type="domain" description="PASTA" evidence="14">
    <location>
        <begin position="525"/>
        <end position="585"/>
    </location>
</feature>
<dbReference type="OrthoDB" id="9762169at2"/>
<dbReference type="CDD" id="cd06577">
    <property type="entry name" value="PASTA_pknB"/>
    <property type="match status" value="3"/>
</dbReference>
<name>A0A179B2T0_9ACTO</name>
<evidence type="ECO:0000256" key="1">
    <source>
        <dbReference type="ARBA" id="ARBA00012513"/>
    </source>
</evidence>
<keyword evidence="7 10" id="KW-0067">ATP-binding</keyword>
<dbReference type="GO" id="GO:0004674">
    <property type="term" value="F:protein serine/threonine kinase activity"/>
    <property type="evidence" value="ECO:0007669"/>
    <property type="project" value="UniProtKB-KW"/>
</dbReference>
<keyword evidence="16" id="KW-1185">Reference proteome</keyword>
<dbReference type="PROSITE" id="PS00107">
    <property type="entry name" value="PROTEIN_KINASE_ATP"/>
    <property type="match status" value="1"/>
</dbReference>
<dbReference type="SUPFAM" id="SSF54184">
    <property type="entry name" value="Penicillin-binding protein 2x (pbp-2x), c-terminal domain"/>
    <property type="match status" value="1"/>
</dbReference>
<dbReference type="InterPro" id="IPR000719">
    <property type="entry name" value="Prot_kinase_dom"/>
</dbReference>
<dbReference type="SUPFAM" id="SSF56112">
    <property type="entry name" value="Protein kinase-like (PK-like)"/>
    <property type="match status" value="1"/>
</dbReference>
<keyword evidence="12" id="KW-0472">Membrane</keyword>
<dbReference type="Proteomes" id="UP000078368">
    <property type="component" value="Unassembled WGS sequence"/>
</dbReference>
<keyword evidence="6 15" id="KW-0418">Kinase</keyword>
<proteinExistence type="predicted"/>
<dbReference type="FunFam" id="1.10.510.10:FF:000021">
    <property type="entry name" value="Serine/threonine protein kinase"/>
    <property type="match status" value="1"/>
</dbReference>
<feature type="transmembrane region" description="Helical" evidence="12">
    <location>
        <begin position="352"/>
        <end position="372"/>
    </location>
</feature>
<keyword evidence="4" id="KW-0677">Repeat</keyword>
<evidence type="ECO:0000256" key="5">
    <source>
        <dbReference type="ARBA" id="ARBA00022741"/>
    </source>
</evidence>
<dbReference type="InterPro" id="IPR008271">
    <property type="entry name" value="Ser/Thr_kinase_AS"/>
</dbReference>
<feature type="compositionally biased region" description="Pro residues" evidence="11">
    <location>
        <begin position="618"/>
        <end position="633"/>
    </location>
</feature>
<dbReference type="FunFam" id="3.30.200.20:FF:000035">
    <property type="entry name" value="Serine/threonine protein kinase Stk1"/>
    <property type="match status" value="1"/>
</dbReference>
<evidence type="ECO:0000256" key="12">
    <source>
        <dbReference type="SAM" id="Phobius"/>
    </source>
</evidence>
<feature type="compositionally biased region" description="Polar residues" evidence="11">
    <location>
        <begin position="585"/>
        <end position="596"/>
    </location>
</feature>
<evidence type="ECO:0000259" key="14">
    <source>
        <dbReference type="PROSITE" id="PS51178"/>
    </source>
</evidence>
<keyword evidence="3" id="KW-0808">Transferase</keyword>
<dbReference type="AlphaFoldDB" id="A0A179B2T0"/>
<dbReference type="RefSeq" id="WP_064230909.1">
    <property type="nucleotide sequence ID" value="NZ_LVZK01000001.1"/>
</dbReference>
<feature type="domain" description="PASTA" evidence="14">
    <location>
        <begin position="457"/>
        <end position="524"/>
    </location>
</feature>
<dbReference type="PROSITE" id="PS51178">
    <property type="entry name" value="PASTA"/>
    <property type="match status" value="3"/>
</dbReference>
<keyword evidence="12" id="KW-1133">Transmembrane helix</keyword>
<evidence type="ECO:0000256" key="9">
    <source>
        <dbReference type="ARBA" id="ARBA00048679"/>
    </source>
</evidence>
<feature type="domain" description="PASTA" evidence="14">
    <location>
        <begin position="389"/>
        <end position="456"/>
    </location>
</feature>
<dbReference type="GO" id="GO:0045717">
    <property type="term" value="P:negative regulation of fatty acid biosynthetic process"/>
    <property type="evidence" value="ECO:0007669"/>
    <property type="project" value="UniProtKB-ARBA"/>
</dbReference>